<comment type="caution">
    <text evidence="1">The sequence shown here is derived from an EMBL/GenBank/DDBJ whole genome shotgun (WGS) entry which is preliminary data.</text>
</comment>
<name>A0A0F9LII2_9ZZZZ</name>
<accession>A0A0F9LII2</accession>
<protein>
    <submittedName>
        <fullName evidence="1">Uncharacterized protein</fullName>
    </submittedName>
</protein>
<sequence length="78" mass="8838">MKLKFFITDLVNDGSSITLIPSKPLRDKQQYDALVNACVNRIELELNVPVVLPPPSTKMTLKEVCKELEKVVRSLKKL</sequence>
<reference evidence="1" key="1">
    <citation type="journal article" date="2015" name="Nature">
        <title>Complex archaea that bridge the gap between prokaryotes and eukaryotes.</title>
        <authorList>
            <person name="Spang A."/>
            <person name="Saw J.H."/>
            <person name="Jorgensen S.L."/>
            <person name="Zaremba-Niedzwiedzka K."/>
            <person name="Martijn J."/>
            <person name="Lind A.E."/>
            <person name="van Eijk R."/>
            <person name="Schleper C."/>
            <person name="Guy L."/>
            <person name="Ettema T.J."/>
        </authorList>
    </citation>
    <scope>NUCLEOTIDE SEQUENCE</scope>
</reference>
<dbReference type="EMBL" id="LAZR01006106">
    <property type="protein sequence ID" value="KKM94684.1"/>
    <property type="molecule type" value="Genomic_DNA"/>
</dbReference>
<proteinExistence type="predicted"/>
<gene>
    <name evidence="1" type="ORF">LCGC14_1195800</name>
</gene>
<dbReference type="AlphaFoldDB" id="A0A0F9LII2"/>
<organism evidence="1">
    <name type="scientific">marine sediment metagenome</name>
    <dbReference type="NCBI Taxonomy" id="412755"/>
    <lineage>
        <taxon>unclassified sequences</taxon>
        <taxon>metagenomes</taxon>
        <taxon>ecological metagenomes</taxon>
    </lineage>
</organism>
<evidence type="ECO:0000313" key="1">
    <source>
        <dbReference type="EMBL" id="KKM94684.1"/>
    </source>
</evidence>